<evidence type="ECO:0000313" key="4">
    <source>
        <dbReference type="EMBL" id="KAL3870376.1"/>
    </source>
</evidence>
<proteinExistence type="inferred from homology"/>
<dbReference type="EMBL" id="JBJQND010000007">
    <property type="protein sequence ID" value="KAL3870376.1"/>
    <property type="molecule type" value="Genomic_DNA"/>
</dbReference>
<comment type="caution">
    <text evidence="4">The sequence shown here is derived from an EMBL/GenBank/DDBJ whole genome shotgun (WGS) entry which is preliminary data.</text>
</comment>
<reference evidence="4 5" key="1">
    <citation type="submission" date="2024-11" db="EMBL/GenBank/DDBJ databases">
        <title>Chromosome-level genome assembly of the freshwater bivalve Anodonta woodiana.</title>
        <authorList>
            <person name="Chen X."/>
        </authorList>
    </citation>
    <scope>NUCLEOTIDE SEQUENCE [LARGE SCALE GENOMIC DNA]</scope>
    <source>
        <strain evidence="4">MN2024</strain>
        <tissue evidence="4">Gills</tissue>
    </source>
</reference>
<evidence type="ECO:0000256" key="2">
    <source>
        <dbReference type="ARBA" id="ARBA00022801"/>
    </source>
</evidence>
<protein>
    <submittedName>
        <fullName evidence="4">Uncharacterized protein</fullName>
    </submittedName>
</protein>
<keyword evidence="2" id="KW-0378">Hydrolase</keyword>
<dbReference type="PANTHER" id="PTHR10858:SF23">
    <property type="entry name" value="DEOXYRIBONUCLEASE II"/>
    <property type="match status" value="1"/>
</dbReference>
<dbReference type="EMBL" id="JBJQND010000007">
    <property type="protein sequence ID" value="KAL3870377.1"/>
    <property type="molecule type" value="Genomic_DNA"/>
</dbReference>
<keyword evidence="5" id="KW-1185">Reference proteome</keyword>
<dbReference type="GO" id="GO:0006259">
    <property type="term" value="P:DNA metabolic process"/>
    <property type="evidence" value="ECO:0007669"/>
    <property type="project" value="UniProtKB-ARBA"/>
</dbReference>
<keyword evidence="3" id="KW-0812">Transmembrane</keyword>
<gene>
    <name evidence="4" type="ORF">ACJMK2_038445</name>
</gene>
<keyword evidence="3" id="KW-0472">Membrane</keyword>
<dbReference type="InterPro" id="IPR004947">
    <property type="entry name" value="DNase_II"/>
</dbReference>
<comment type="similarity">
    <text evidence="1">Belongs to the DNase II family.</text>
</comment>
<evidence type="ECO:0000256" key="3">
    <source>
        <dbReference type="SAM" id="Phobius"/>
    </source>
</evidence>
<dbReference type="PANTHER" id="PTHR10858">
    <property type="entry name" value="DEOXYRIBONUCLEASE II"/>
    <property type="match status" value="1"/>
</dbReference>
<dbReference type="CDD" id="cd09121">
    <property type="entry name" value="PLDc_DNaseII_2"/>
    <property type="match status" value="1"/>
</dbReference>
<evidence type="ECO:0000313" key="5">
    <source>
        <dbReference type="Proteomes" id="UP001634394"/>
    </source>
</evidence>
<evidence type="ECO:0000256" key="1">
    <source>
        <dbReference type="ARBA" id="ARBA00007527"/>
    </source>
</evidence>
<dbReference type="Proteomes" id="UP001634394">
    <property type="component" value="Unassembled WGS sequence"/>
</dbReference>
<dbReference type="AlphaFoldDB" id="A0ABD3W9V7"/>
<name>A0ABD3W9V7_SINWO</name>
<keyword evidence="3" id="KW-1133">Transmembrane helix</keyword>
<dbReference type="Pfam" id="PF03265">
    <property type="entry name" value="DNase_II"/>
    <property type="match status" value="1"/>
</dbReference>
<dbReference type="GO" id="GO:0016787">
    <property type="term" value="F:hydrolase activity"/>
    <property type="evidence" value="ECO:0007669"/>
    <property type="project" value="UniProtKB-KW"/>
</dbReference>
<dbReference type="CDD" id="cd09120">
    <property type="entry name" value="PLDc_DNaseII_1"/>
    <property type="match status" value="1"/>
</dbReference>
<accession>A0ABD3W9V7</accession>
<dbReference type="EMBL" id="JBJQND010000007">
    <property type="protein sequence ID" value="KAL3870375.1"/>
    <property type="molecule type" value="Genomic_DNA"/>
</dbReference>
<feature type="transmembrane region" description="Helical" evidence="3">
    <location>
        <begin position="12"/>
        <end position="32"/>
    </location>
</feature>
<sequence>MAGMRSLRSNCSCFGFFLYVLFIPLFIVGVYGDVQCLSASASPIDWFIVYKLPLLPGDKKYGSGENFFYMDSIRPDWMFSDVEIGQPGHAVYSTLQQIYKNYTGTPDSMFLMYNDEKPHSHSAILSHGHTKGVVAFGKNTGFWLVHSTPKFPQNQTEGYAWPKSAYDFGQTFLCISLSKKQMENVGIQLQYNYPQIYDKYFPESLAAQYPQMAAVAMESPQKHPTKDPWYSEIGLTSLGGIDFRSFAKFSKFNADLYSPWLASSLGIDLFVETWQNGNKSEKLNSSCKTQFKVYNVENITFTNEATFVESKDHSKWATSTSASKTWTCIGDINRMESQFHRAGGTVCFQHPKVWKNFYKLIGKYEKCPQQ</sequence>
<organism evidence="4 5">
    <name type="scientific">Sinanodonta woodiana</name>
    <name type="common">Chinese pond mussel</name>
    <name type="synonym">Anodonta woodiana</name>
    <dbReference type="NCBI Taxonomy" id="1069815"/>
    <lineage>
        <taxon>Eukaryota</taxon>
        <taxon>Metazoa</taxon>
        <taxon>Spiralia</taxon>
        <taxon>Lophotrochozoa</taxon>
        <taxon>Mollusca</taxon>
        <taxon>Bivalvia</taxon>
        <taxon>Autobranchia</taxon>
        <taxon>Heteroconchia</taxon>
        <taxon>Palaeoheterodonta</taxon>
        <taxon>Unionida</taxon>
        <taxon>Unionoidea</taxon>
        <taxon>Unionidae</taxon>
        <taxon>Unioninae</taxon>
        <taxon>Sinanodonta</taxon>
    </lineage>
</organism>